<comment type="caution">
    <text evidence="1">The sequence shown here is derived from an EMBL/GenBank/DDBJ whole genome shotgun (WGS) entry which is preliminary data.</text>
</comment>
<sequence>FIEIVLKKEKIKINEPTLRLLYKYSEGQLNKAIDILQLSAMISTNINSEVLFEVINRDRDKKIKELLRPILKGDFSAVRTQLRKIRREFNYSAQEIY</sequence>
<proteinExistence type="predicted"/>
<dbReference type="Gene3D" id="1.10.8.60">
    <property type="match status" value="1"/>
</dbReference>
<evidence type="ECO:0000313" key="1">
    <source>
        <dbReference type="EMBL" id="GAI01457.1"/>
    </source>
</evidence>
<feature type="non-terminal residue" evidence="1">
    <location>
        <position position="97"/>
    </location>
</feature>
<feature type="non-terminal residue" evidence="1">
    <location>
        <position position="1"/>
    </location>
</feature>
<protein>
    <submittedName>
        <fullName evidence="1">Uncharacterized protein</fullName>
    </submittedName>
</protein>
<organism evidence="1">
    <name type="scientific">marine sediment metagenome</name>
    <dbReference type="NCBI Taxonomy" id="412755"/>
    <lineage>
        <taxon>unclassified sequences</taxon>
        <taxon>metagenomes</taxon>
        <taxon>ecological metagenomes</taxon>
    </lineage>
</organism>
<name>X1K394_9ZZZZ</name>
<accession>X1K394</accession>
<dbReference type="AlphaFoldDB" id="X1K394"/>
<gene>
    <name evidence="1" type="ORF">S03H2_71358</name>
</gene>
<dbReference type="EMBL" id="BARU01047724">
    <property type="protein sequence ID" value="GAI01457.1"/>
    <property type="molecule type" value="Genomic_DNA"/>
</dbReference>
<reference evidence="1" key="1">
    <citation type="journal article" date="2014" name="Front. Microbiol.">
        <title>High frequency of phylogenetically diverse reductive dehalogenase-homologous genes in deep subseafloor sedimentary metagenomes.</title>
        <authorList>
            <person name="Kawai M."/>
            <person name="Futagami T."/>
            <person name="Toyoda A."/>
            <person name="Takaki Y."/>
            <person name="Nishi S."/>
            <person name="Hori S."/>
            <person name="Arai W."/>
            <person name="Tsubouchi T."/>
            <person name="Morono Y."/>
            <person name="Uchiyama I."/>
            <person name="Ito T."/>
            <person name="Fujiyama A."/>
            <person name="Inagaki F."/>
            <person name="Takami H."/>
        </authorList>
    </citation>
    <scope>NUCLEOTIDE SEQUENCE</scope>
    <source>
        <strain evidence="1">Expedition CK06-06</strain>
    </source>
</reference>